<dbReference type="PANTHER" id="PTHR43806:SF11">
    <property type="entry name" value="CEREVISIN-RELATED"/>
    <property type="match status" value="1"/>
</dbReference>
<protein>
    <submittedName>
        <fullName evidence="7">S8 family serine peptidase</fullName>
    </submittedName>
</protein>
<dbReference type="InterPro" id="IPR000209">
    <property type="entry name" value="Peptidase_S8/S53_dom"/>
</dbReference>
<comment type="caution">
    <text evidence="7">The sequence shown here is derived from an EMBL/GenBank/DDBJ whole genome shotgun (WGS) entry which is preliminary data.</text>
</comment>
<evidence type="ECO:0000256" key="3">
    <source>
        <dbReference type="ARBA" id="ARBA00022801"/>
    </source>
</evidence>
<evidence type="ECO:0000256" key="1">
    <source>
        <dbReference type="ARBA" id="ARBA00011073"/>
    </source>
</evidence>
<accession>A0ABT2ZR54</accession>
<organism evidence="7 8">
    <name type="scientific">Albidovulum litorale</name>
    <dbReference type="NCBI Taxonomy" id="2984134"/>
    <lineage>
        <taxon>Bacteria</taxon>
        <taxon>Pseudomonadati</taxon>
        <taxon>Pseudomonadota</taxon>
        <taxon>Alphaproteobacteria</taxon>
        <taxon>Rhodobacterales</taxon>
        <taxon>Paracoccaceae</taxon>
        <taxon>Albidovulum</taxon>
    </lineage>
</organism>
<sequence>MARAEAEIAGFGGQILQKQDLPGLGLAISAADIGALMTLPILRARLQRKGIGVTVDRNAIYQPAGTGRSYVRTMIGLPETAACPLQHPVRIGVIDGPVDLAGLRASNVSVVARSVLDADDEPGDRDHATSLAKVIAAASHRGGLPGIAPGARLYMAEAFARNGSKDEMRLDTMVAALGWLVSERVELINLSLAGPRNRVLARAMQAAAARGAILVAAAGNDGRDEVAFPAADPNVISVTAVDARKRRYRSANIGSEIDLAAPGVDILIPGPGEATYRSGTSYAAAVVSGLIARELARNPLKQDEILNRLSDRAEDLGRPGRDSEFGWGLVRGGGC</sequence>
<comment type="caution">
    <text evidence="5">Lacks conserved residue(s) required for the propagation of feature annotation.</text>
</comment>
<dbReference type="PANTHER" id="PTHR43806">
    <property type="entry name" value="PEPTIDASE S8"/>
    <property type="match status" value="1"/>
</dbReference>
<feature type="domain" description="Peptidase S8/S53" evidence="6">
    <location>
        <begin position="116"/>
        <end position="328"/>
    </location>
</feature>
<proteinExistence type="inferred from homology"/>
<dbReference type="PROSITE" id="PS51892">
    <property type="entry name" value="SUBTILASE"/>
    <property type="match status" value="1"/>
</dbReference>
<evidence type="ECO:0000256" key="5">
    <source>
        <dbReference type="PROSITE-ProRule" id="PRU01240"/>
    </source>
</evidence>
<dbReference type="EMBL" id="JAOWKZ010000003">
    <property type="protein sequence ID" value="MCV2873619.1"/>
    <property type="molecule type" value="Genomic_DNA"/>
</dbReference>
<evidence type="ECO:0000313" key="7">
    <source>
        <dbReference type="EMBL" id="MCV2873619.1"/>
    </source>
</evidence>
<reference evidence="7 8" key="1">
    <citation type="submission" date="2022-10" db="EMBL/GenBank/DDBJ databases">
        <title>Defluviimonas sp. nov., isolated from ocean surface sediments.</title>
        <authorList>
            <person name="He W."/>
            <person name="Wang L."/>
            <person name="Zhang D.-F."/>
        </authorList>
    </citation>
    <scope>NUCLEOTIDE SEQUENCE [LARGE SCALE GENOMIC DNA]</scope>
    <source>
        <strain evidence="7 8">WL0050</strain>
    </source>
</reference>
<dbReference type="Gene3D" id="3.40.50.200">
    <property type="entry name" value="Peptidase S8/S53 domain"/>
    <property type="match status" value="1"/>
</dbReference>
<dbReference type="Pfam" id="PF00082">
    <property type="entry name" value="Peptidase_S8"/>
    <property type="match status" value="1"/>
</dbReference>
<dbReference type="InterPro" id="IPR050131">
    <property type="entry name" value="Peptidase_S8_subtilisin-like"/>
</dbReference>
<dbReference type="InterPro" id="IPR036852">
    <property type="entry name" value="Peptidase_S8/S53_dom_sf"/>
</dbReference>
<evidence type="ECO:0000313" key="8">
    <source>
        <dbReference type="Proteomes" id="UP001652564"/>
    </source>
</evidence>
<keyword evidence="2" id="KW-0645">Protease</keyword>
<gene>
    <name evidence="7" type="ORF">OEZ71_15055</name>
</gene>
<comment type="similarity">
    <text evidence="1 5">Belongs to the peptidase S8 family.</text>
</comment>
<dbReference type="CDD" id="cd05561">
    <property type="entry name" value="Peptidases_S8_4"/>
    <property type="match status" value="1"/>
</dbReference>
<name>A0ABT2ZR54_9RHOB</name>
<evidence type="ECO:0000256" key="2">
    <source>
        <dbReference type="ARBA" id="ARBA00022670"/>
    </source>
</evidence>
<keyword evidence="4" id="KW-0720">Serine protease</keyword>
<keyword evidence="3" id="KW-0378">Hydrolase</keyword>
<dbReference type="RefSeq" id="WP_263740820.1">
    <property type="nucleotide sequence ID" value="NZ_JAOWKZ010000003.1"/>
</dbReference>
<dbReference type="SUPFAM" id="SSF52743">
    <property type="entry name" value="Subtilisin-like"/>
    <property type="match status" value="1"/>
</dbReference>
<evidence type="ECO:0000256" key="4">
    <source>
        <dbReference type="ARBA" id="ARBA00022825"/>
    </source>
</evidence>
<dbReference type="Proteomes" id="UP001652564">
    <property type="component" value="Unassembled WGS sequence"/>
</dbReference>
<keyword evidence="8" id="KW-1185">Reference proteome</keyword>
<evidence type="ECO:0000259" key="6">
    <source>
        <dbReference type="Pfam" id="PF00082"/>
    </source>
</evidence>